<accession>A0A410FSN1</accession>
<evidence type="ECO:0000313" key="3">
    <source>
        <dbReference type="EMBL" id="QAA76023.1"/>
    </source>
</evidence>
<dbReference type="KEGG" id="bih:BIP78_0255"/>
<dbReference type="Pfam" id="PF13173">
    <property type="entry name" value="AAA_14"/>
    <property type="match status" value="1"/>
</dbReference>
<organism evidence="3 4">
    <name type="scientific">Bipolaricaulis sibiricus</name>
    <dbReference type="NCBI Taxonomy" id="2501609"/>
    <lineage>
        <taxon>Bacteria</taxon>
        <taxon>Candidatus Bipolaricaulota</taxon>
        <taxon>Candidatus Bipolaricaulia</taxon>
        <taxon>Candidatus Bipolaricaulales</taxon>
        <taxon>Candidatus Bipolaricaulaceae</taxon>
        <taxon>Candidatus Bipolaricaulis</taxon>
    </lineage>
</organism>
<reference evidence="4" key="1">
    <citation type="submission" date="2018-12" db="EMBL/GenBank/DDBJ databases">
        <title>Complete genome sequence of an uncultured bacterium of the candidate phylum Bipolaricaulota.</title>
        <authorList>
            <person name="Kadnikov V.V."/>
            <person name="Mardanov A.V."/>
            <person name="Beletsky A.V."/>
            <person name="Frank Y.A."/>
            <person name="Karnachuk O.V."/>
            <person name="Ravin N.V."/>
        </authorList>
    </citation>
    <scope>NUCLEOTIDE SEQUENCE [LARGE SCALE GENOMIC DNA]</scope>
</reference>
<gene>
    <name evidence="3" type="ORF">BIP78_0255</name>
</gene>
<evidence type="ECO:0000313" key="4">
    <source>
        <dbReference type="Proteomes" id="UP000287233"/>
    </source>
</evidence>
<dbReference type="InterPro" id="IPR041682">
    <property type="entry name" value="AAA_14"/>
</dbReference>
<dbReference type="Proteomes" id="UP000287233">
    <property type="component" value="Chromosome"/>
</dbReference>
<dbReference type="EMBL" id="CP034928">
    <property type="protein sequence ID" value="QAA76023.1"/>
    <property type="molecule type" value="Genomic_DNA"/>
</dbReference>
<proteinExistence type="predicted"/>
<feature type="region of interest" description="Disordered" evidence="1">
    <location>
        <begin position="82"/>
        <end position="103"/>
    </location>
</feature>
<dbReference type="PANTHER" id="PTHR43566">
    <property type="entry name" value="CONSERVED PROTEIN"/>
    <property type="match status" value="1"/>
</dbReference>
<protein>
    <recommendedName>
        <fullName evidence="2">AAA domain-containing protein</fullName>
    </recommendedName>
</protein>
<dbReference type="PANTHER" id="PTHR43566:SF2">
    <property type="entry name" value="DUF4143 DOMAIN-CONTAINING PROTEIN"/>
    <property type="match status" value="1"/>
</dbReference>
<evidence type="ECO:0000256" key="1">
    <source>
        <dbReference type="SAM" id="MobiDB-lite"/>
    </source>
</evidence>
<name>A0A410FSN1_BIPS1</name>
<evidence type="ECO:0000259" key="2">
    <source>
        <dbReference type="Pfam" id="PF13173"/>
    </source>
</evidence>
<sequence>MVVVMYRMRAFPRAVGTALRDRLAVMPVVVLTGARQTGKSTLAEHLVPGPRRYCTLDDLGVRGVARRDPEALVSGSQLITLDEVERADPGSSSSPDRPTSCGCAGCRNRSQVGRAIWPCGR</sequence>
<dbReference type="AlphaFoldDB" id="A0A410FSN1"/>
<feature type="domain" description="AAA" evidence="2">
    <location>
        <begin position="27"/>
        <end position="87"/>
    </location>
</feature>